<organism evidence="1 2">
    <name type="scientific">Sulfobacillus thermosulfidooxidans</name>
    <dbReference type="NCBI Taxonomy" id="28034"/>
    <lineage>
        <taxon>Bacteria</taxon>
        <taxon>Bacillati</taxon>
        <taxon>Bacillota</taxon>
        <taxon>Clostridia</taxon>
        <taxon>Eubacteriales</taxon>
        <taxon>Clostridiales Family XVII. Incertae Sedis</taxon>
        <taxon>Sulfobacillus</taxon>
    </lineage>
</organism>
<accession>A0A2T2WXX4</accession>
<protein>
    <submittedName>
        <fullName evidence="1">Uncharacterized protein</fullName>
    </submittedName>
</protein>
<dbReference type="Proteomes" id="UP000242705">
    <property type="component" value="Unassembled WGS sequence"/>
</dbReference>
<evidence type="ECO:0000313" key="1">
    <source>
        <dbReference type="EMBL" id="PSR27083.1"/>
    </source>
</evidence>
<gene>
    <name evidence="1" type="ORF">C7B47_09240</name>
</gene>
<dbReference type="EMBL" id="PXYX01000016">
    <property type="protein sequence ID" value="PSR27083.1"/>
    <property type="molecule type" value="Genomic_DNA"/>
</dbReference>
<sequence length="77" mass="8914">MGDNDQNNGHVRLTEGFSKVEESLSKNSSYYYCENFFHRLSMSSQRIYPFPNIVRAYKGAVKQSAELREWGTKGSDR</sequence>
<evidence type="ECO:0000313" key="2">
    <source>
        <dbReference type="Proteomes" id="UP000242705"/>
    </source>
</evidence>
<comment type="caution">
    <text evidence="1">The sequence shown here is derived from an EMBL/GenBank/DDBJ whole genome shotgun (WGS) entry which is preliminary data.</text>
</comment>
<dbReference type="AlphaFoldDB" id="A0A2T2WXX4"/>
<name>A0A2T2WXX4_SULTH</name>
<proteinExistence type="predicted"/>
<reference evidence="1 2" key="1">
    <citation type="journal article" date="2014" name="BMC Genomics">
        <title>Comparison of environmental and isolate Sulfobacillus genomes reveals diverse carbon, sulfur, nitrogen, and hydrogen metabolisms.</title>
        <authorList>
            <person name="Justice N.B."/>
            <person name="Norman A."/>
            <person name="Brown C.T."/>
            <person name="Singh A."/>
            <person name="Thomas B.C."/>
            <person name="Banfield J.F."/>
        </authorList>
    </citation>
    <scope>NUCLEOTIDE SEQUENCE [LARGE SCALE GENOMIC DNA]</scope>
    <source>
        <strain evidence="1">AMDSBA5</strain>
    </source>
</reference>